<dbReference type="SMART" id="SM00354">
    <property type="entry name" value="HTH_LACI"/>
    <property type="match status" value="1"/>
</dbReference>
<keyword evidence="3" id="KW-0804">Transcription</keyword>
<dbReference type="Proteomes" id="UP001300383">
    <property type="component" value="Unassembled WGS sequence"/>
</dbReference>
<gene>
    <name evidence="6" type="ORF">QJ036_07115</name>
</gene>
<evidence type="ECO:0000256" key="2">
    <source>
        <dbReference type="ARBA" id="ARBA00023125"/>
    </source>
</evidence>
<dbReference type="SUPFAM" id="SSF53822">
    <property type="entry name" value="Periplasmic binding protein-like I"/>
    <property type="match status" value="1"/>
</dbReference>
<dbReference type="PANTHER" id="PTHR30146:SF109">
    <property type="entry name" value="HTH-TYPE TRANSCRIPTIONAL REGULATOR GALS"/>
    <property type="match status" value="1"/>
</dbReference>
<organism evidence="6 7">
    <name type="scientific">Fusibacillus kribbianus</name>
    <dbReference type="NCBI Taxonomy" id="3044208"/>
    <lineage>
        <taxon>Bacteria</taxon>
        <taxon>Bacillati</taxon>
        <taxon>Bacillota</taxon>
        <taxon>Clostridia</taxon>
        <taxon>Lachnospirales</taxon>
        <taxon>Lachnospiraceae</taxon>
        <taxon>Fusibacillus</taxon>
    </lineage>
</organism>
<dbReference type="SUPFAM" id="SSF47413">
    <property type="entry name" value="lambda repressor-like DNA-binding domains"/>
    <property type="match status" value="1"/>
</dbReference>
<protein>
    <submittedName>
        <fullName evidence="6">LacI family DNA-binding transcriptional regulator</fullName>
    </submittedName>
</protein>
<feature type="domain" description="HTH cro/C1-type" evidence="5">
    <location>
        <begin position="3"/>
        <end position="46"/>
    </location>
</feature>
<accession>A0AAP4B9L0</accession>
<sequence>MVTQKDVAKLAGVSISTVSRVLNGSSLVDGETKKNVESAIKKLNYKPNLVAYGLRAKSSKLIGLILPELVHQAYSMIAQYVETRASDKGYSMILGVHRNDPECEKWLIDDFQRRNVDGIILQPVHDEPHTSANLKEYTRVPMVLYGQSFSSDQMGTVQLDNYKAGIMAAEHFVKLGHRHIACTAGPINMEYLRERLNGFRDGLTKHNIVISQQDICACELNYQVPGVVSGQRAVMQFLDGRDRKDYPTAIWAHNDLVAVGIIKELHQRKIRVPEDVSVIGMDNMVLTDMIYPPLTTIGQPLEQMATMSVDILLKEIELKEQYVPENIRMEPQLIIRQSTGKYSENVI</sequence>
<dbReference type="AlphaFoldDB" id="A0AAP4B9L0"/>
<dbReference type="GO" id="GO:0003700">
    <property type="term" value="F:DNA-binding transcription factor activity"/>
    <property type="evidence" value="ECO:0007669"/>
    <property type="project" value="TreeGrafter"/>
</dbReference>
<dbReference type="RefSeq" id="WP_283230698.1">
    <property type="nucleotide sequence ID" value="NZ_JASGBQ010000009.1"/>
</dbReference>
<keyword evidence="7" id="KW-1185">Reference proteome</keyword>
<dbReference type="GO" id="GO:0000976">
    <property type="term" value="F:transcription cis-regulatory region binding"/>
    <property type="evidence" value="ECO:0007669"/>
    <property type="project" value="TreeGrafter"/>
</dbReference>
<evidence type="ECO:0000313" key="6">
    <source>
        <dbReference type="EMBL" id="MDI9242249.1"/>
    </source>
</evidence>
<dbReference type="EMBL" id="JASGBQ010000009">
    <property type="protein sequence ID" value="MDI9242249.1"/>
    <property type="molecule type" value="Genomic_DNA"/>
</dbReference>
<evidence type="ECO:0000256" key="3">
    <source>
        <dbReference type="ARBA" id="ARBA00023163"/>
    </source>
</evidence>
<comment type="caution">
    <text evidence="6">The sequence shown here is derived from an EMBL/GenBank/DDBJ whole genome shotgun (WGS) entry which is preliminary data.</text>
</comment>
<dbReference type="PROSITE" id="PS50943">
    <property type="entry name" value="HTH_CROC1"/>
    <property type="match status" value="1"/>
</dbReference>
<dbReference type="InterPro" id="IPR000843">
    <property type="entry name" value="HTH_LacI"/>
</dbReference>
<dbReference type="Gene3D" id="3.40.50.2300">
    <property type="match status" value="2"/>
</dbReference>
<dbReference type="PROSITE" id="PS50932">
    <property type="entry name" value="HTH_LACI_2"/>
    <property type="match status" value="1"/>
</dbReference>
<dbReference type="InterPro" id="IPR028082">
    <property type="entry name" value="Peripla_BP_I"/>
</dbReference>
<dbReference type="Pfam" id="PF00356">
    <property type="entry name" value="LacI"/>
    <property type="match status" value="1"/>
</dbReference>
<dbReference type="InterPro" id="IPR046335">
    <property type="entry name" value="LacI/GalR-like_sensor"/>
</dbReference>
<evidence type="ECO:0000259" key="4">
    <source>
        <dbReference type="PROSITE" id="PS50932"/>
    </source>
</evidence>
<dbReference type="Gene3D" id="1.10.260.40">
    <property type="entry name" value="lambda repressor-like DNA-binding domains"/>
    <property type="match status" value="1"/>
</dbReference>
<dbReference type="InterPro" id="IPR010982">
    <property type="entry name" value="Lambda_DNA-bd_dom_sf"/>
</dbReference>
<evidence type="ECO:0000256" key="1">
    <source>
        <dbReference type="ARBA" id="ARBA00023015"/>
    </source>
</evidence>
<keyword evidence="2 6" id="KW-0238">DNA-binding</keyword>
<dbReference type="PANTHER" id="PTHR30146">
    <property type="entry name" value="LACI-RELATED TRANSCRIPTIONAL REPRESSOR"/>
    <property type="match status" value="1"/>
</dbReference>
<keyword evidence="1" id="KW-0805">Transcription regulation</keyword>
<proteinExistence type="predicted"/>
<dbReference type="Pfam" id="PF13377">
    <property type="entry name" value="Peripla_BP_3"/>
    <property type="match status" value="1"/>
</dbReference>
<dbReference type="InterPro" id="IPR001387">
    <property type="entry name" value="Cro/C1-type_HTH"/>
</dbReference>
<dbReference type="CDD" id="cd06267">
    <property type="entry name" value="PBP1_LacI_sugar_binding-like"/>
    <property type="match status" value="1"/>
</dbReference>
<name>A0AAP4B9L0_9FIRM</name>
<reference evidence="6 7" key="1">
    <citation type="submission" date="2023-05" db="EMBL/GenBank/DDBJ databases">
        <title>[ruminococcus] sp. nov., isolated from a pig farm feces dump.</title>
        <authorList>
            <person name="Chang Y.-H."/>
        </authorList>
    </citation>
    <scope>NUCLEOTIDE SEQUENCE [LARGE SCALE GENOMIC DNA]</scope>
    <source>
        <strain evidence="6 7">YH-rum2234</strain>
    </source>
</reference>
<evidence type="ECO:0000259" key="5">
    <source>
        <dbReference type="PROSITE" id="PS50943"/>
    </source>
</evidence>
<evidence type="ECO:0000313" key="7">
    <source>
        <dbReference type="Proteomes" id="UP001300383"/>
    </source>
</evidence>
<feature type="domain" description="HTH lacI-type" evidence="4">
    <location>
        <begin position="2"/>
        <end position="56"/>
    </location>
</feature>
<dbReference type="CDD" id="cd01392">
    <property type="entry name" value="HTH_LacI"/>
    <property type="match status" value="1"/>
</dbReference>
<dbReference type="PRINTS" id="PR00036">
    <property type="entry name" value="HTHLACI"/>
</dbReference>